<evidence type="ECO:0000256" key="1">
    <source>
        <dbReference type="SAM" id="MobiDB-lite"/>
    </source>
</evidence>
<dbReference type="EMBL" id="FOKQ01000053">
    <property type="protein sequence ID" value="SFD25487.1"/>
    <property type="molecule type" value="Genomic_DNA"/>
</dbReference>
<dbReference type="Gene3D" id="2.60.40.10">
    <property type="entry name" value="Immunoglobulins"/>
    <property type="match status" value="1"/>
</dbReference>
<dbReference type="Proteomes" id="UP000182192">
    <property type="component" value="Unassembled WGS sequence"/>
</dbReference>
<evidence type="ECO:0000256" key="3">
    <source>
        <dbReference type="SAM" id="SignalP"/>
    </source>
</evidence>
<feature type="region of interest" description="Disordered" evidence="1">
    <location>
        <begin position="41"/>
        <end position="82"/>
    </location>
</feature>
<feature type="chain" id="PRO_5038881915" evidence="3">
    <location>
        <begin position="21"/>
        <end position="1963"/>
    </location>
</feature>
<dbReference type="RefSeq" id="WP_074963259.1">
    <property type="nucleotide sequence ID" value="NZ_FOKQ01000053.1"/>
</dbReference>
<feature type="signal peptide" evidence="3">
    <location>
        <begin position="1"/>
        <end position="20"/>
    </location>
</feature>
<gene>
    <name evidence="4" type="ORF">SAMN02910406_03508</name>
</gene>
<keyword evidence="2" id="KW-0812">Transmembrane</keyword>
<reference evidence="4 5" key="1">
    <citation type="submission" date="2016-10" db="EMBL/GenBank/DDBJ databases">
        <authorList>
            <person name="de Groot N.N."/>
        </authorList>
    </citation>
    <scope>NUCLEOTIDE SEQUENCE [LARGE SCALE GENOMIC DNA]</scope>
    <source>
        <strain evidence="4 5">AR67</strain>
    </source>
</reference>
<feature type="transmembrane region" description="Helical" evidence="2">
    <location>
        <begin position="1932"/>
        <end position="1953"/>
    </location>
</feature>
<proteinExistence type="predicted"/>
<keyword evidence="2" id="KW-0472">Membrane</keyword>
<dbReference type="OrthoDB" id="3193440at2"/>
<name>A0A1I1QU20_RUMAL</name>
<evidence type="ECO:0000313" key="4">
    <source>
        <dbReference type="EMBL" id="SFD25487.1"/>
    </source>
</evidence>
<organism evidence="4 5">
    <name type="scientific">Ruminococcus albus</name>
    <dbReference type="NCBI Taxonomy" id="1264"/>
    <lineage>
        <taxon>Bacteria</taxon>
        <taxon>Bacillati</taxon>
        <taxon>Bacillota</taxon>
        <taxon>Clostridia</taxon>
        <taxon>Eubacteriales</taxon>
        <taxon>Oscillospiraceae</taxon>
        <taxon>Ruminococcus</taxon>
    </lineage>
</organism>
<feature type="compositionally biased region" description="Acidic residues" evidence="1">
    <location>
        <begin position="50"/>
        <end position="66"/>
    </location>
</feature>
<accession>A0A1I1QU20</accession>
<keyword evidence="3" id="KW-0732">Signal</keyword>
<dbReference type="InterPro" id="IPR013783">
    <property type="entry name" value="Ig-like_fold"/>
</dbReference>
<evidence type="ECO:0000313" key="5">
    <source>
        <dbReference type="Proteomes" id="UP000182192"/>
    </source>
</evidence>
<protein>
    <submittedName>
        <fullName evidence="4">Ig-like domain (Group 3)</fullName>
    </submittedName>
</protein>
<evidence type="ECO:0000256" key="2">
    <source>
        <dbReference type="SAM" id="Phobius"/>
    </source>
</evidence>
<sequence length="1963" mass="219611">MTIAKRILAMAAALSIVSNNSVPIGLAHSLMNGEHRERINDNNILRDETLTDDEDALATTDEDTTNDENATNENGHTLRPKLDVDFPENDNWVKDLGNFEVSTEPGANLFYRIESTGFEPKESDIRDGFAATYDIRDDHPLPEGEHYICFYAMWPGSDMASISKVYHYKLDKNDLILSNLKAVPWFCVNPVYLTDNFSKTGIFIVNDVPIKKDANCLYKVYYSYGKECTTWNELKERGHELKPFYRSDGTFDICFPFEAEMCNKTIYVYVFDRSGKHEIKQYSLSNKGIPKFEYLGTVNIYKGEETPAITQEYGNEGLSDLPYTNYTYTGDASYLKVKVSDDTIENCSVKVKWTDKDGDQIRDVKLSQIPVPEGITPEKDVVYVPFSMLNLKDNGNYKFTVSASDRQFDSKGVELSEDFYYSKTDDRDAYASMSPVEGNKNVSHDNADHSDLDETVNAYLIDEGNRIAFNLSDDLGIAKYSVQIKKDNETIYEVKDVDVTATAVPVDDENADTAGDVYYKPTLSVQSAEIPLADDGIYSAWIKISDIDGNVKTYKYKFVVDREAPRISGNTYTISPEPKYTPFGIFSDESLTITLSVDDNIPQNINPDDIQLHIIDEDNRDNVYKARLNENSYVFEELDSYISGKAFITVSDKVGNIRTYYFKTVENFGDEITGEVLTLTENEENEVKLVINSERPGFIIKANGEGQNFYRVDGKEYAQFFGNSSENSFDFTFSDPDALNDHHITITDDKGRTDSKHTSKRSYIEGEEPVKKDTINIPTDLPTGRYHIDGYVSNLAGSKYEVPEAYRVFYVDKTAPIIKGAKYEVAKAKTVDGDLIVDQASEALNYRKYGIFGNSEIAIAISVEDNPLGCGVKGAQLVWGKQTYEGAYDSKLGKVVFSGIDIPDKTKGYYTGDPKITVWDNMDNANTYYFTTNSLSKNVGELILEDPETAHERVFLTMENGKPTVSLNVGVGSEYTKINDQIWYSGEVDYKVSAKDLGVYRSGLKEVNVYNGDKANEDTRIQQETSYNGVNFEDVRFVKDVAEYNYSITEEGRYNLIAEAVDNAGNSNKVSEEFFIDMKDPEITEFIINGESEEAPFEHDETYGYFFKEKATARVYVNDPGVSSGIDSITFWTREVGGDPVSWPVDPEKVRSDTKGTYAEFEIPKGFKGHLAAEVTDNVGHSSKILGPNGTVIEDDQLHSEHATVTITPVGTSVNGFYNHALVLNVTVKDTFSGISNINWSIDKDNKSGQINAYDTTLVSDYPVDEKIISTDANLITEVSFQLLVEADASDNQVNVTMTDNAGNTMSSVAEYSLDLTAPAVTTSLGSGDAKNGIYYDKDQQVNLSIVEKNFNGSDAKVLVNGVEQKVAWSGDDSGNGLTHTATVDLKEDGDYTVKVEYKDLAGNPGTFDPGQHLIIDKTKPVITNNFADFKTGTPDEISGSTELYYNNQGDRKAEFEVNVTEKNFEEEDLNIRVFSKLAGSSHKENENEEWFETYPEYNWTHNTAKDSHRLTFKLDEDSVYKIEISPEDRAGNGGEIAEGSERKTDIFEVDTTVPVLGARNEGDYTEMTKDKYNALAVYDIDRFEEEAPYVEFTDTNLYRLEYELTSFKPAYSDGREIGEILPGEKKSDEKYSDFEKDKAIDISKSEKALEQDVIRYTVPDFDKDGVYSVKLYAVDMAGNKSEVSDNTYVRMMNTPMLAYIENSSKEEGTGWYSFEDDEYGPISKQPTSFEDLDIVMFSKAGTSPKLLLVDKDTEAEIDTHATVAGRSLIEDELYMVDAIKYRLSGDFFATNFTDDTDTRLYLRAENNGEYVDLGEMYIDNTKPECAVPDYLSNWGWLKGSGEKTITFSNISEILDDEETVVYVNGQEVTANGLQATVDGKNVSASYNAKLDELCLTLPAGTYSIGAKLVDKAGNMRIISEVEHFSVGNTRIWLGAAGATMLIVTVGGVTAVARNRRRRISNK</sequence>
<keyword evidence="2" id="KW-1133">Transmembrane helix</keyword>